<reference evidence="8 9" key="1">
    <citation type="journal article" date="2015" name="Nat. Commun.">
        <title>Outbred genome sequencing and CRISPR/Cas9 gene editing in butterflies.</title>
        <authorList>
            <person name="Li X."/>
            <person name="Fan D."/>
            <person name="Zhang W."/>
            <person name="Liu G."/>
            <person name="Zhang L."/>
            <person name="Zhao L."/>
            <person name="Fang X."/>
            <person name="Chen L."/>
            <person name="Dong Y."/>
            <person name="Chen Y."/>
            <person name="Ding Y."/>
            <person name="Zhao R."/>
            <person name="Feng M."/>
            <person name="Zhu Y."/>
            <person name="Feng Y."/>
            <person name="Jiang X."/>
            <person name="Zhu D."/>
            <person name="Xiang H."/>
            <person name="Feng X."/>
            <person name="Li S."/>
            <person name="Wang J."/>
            <person name="Zhang G."/>
            <person name="Kronforst M.R."/>
            <person name="Wang W."/>
        </authorList>
    </citation>
    <scope>NUCLEOTIDE SEQUENCE [LARGE SCALE GENOMIC DNA]</scope>
    <source>
        <strain evidence="8">Ya'a_city_454_Pm</strain>
        <tissue evidence="8">Whole body</tissue>
    </source>
</reference>
<dbReference type="Proteomes" id="UP000053240">
    <property type="component" value="Unassembled WGS sequence"/>
</dbReference>
<feature type="domain" description="Myb/SANT-like DNA-binding" evidence="7">
    <location>
        <begin position="9"/>
        <end position="78"/>
    </location>
</feature>
<keyword evidence="4" id="KW-0804">Transcription</keyword>
<sequence length="101" mass="11164">MAPHTGSATPEQIDVLLNFLDEHRDLARGRLRGADGNVQTKRLWEKLCYSLNSMGGCTKTIQQKVWFDRKHLAKKATADSRRSTSATGGGPSLTPPLSQWV</sequence>
<organism evidence="8 9">
    <name type="scientific">Papilio machaon</name>
    <name type="common">Old World swallowtail butterfly</name>
    <dbReference type="NCBI Taxonomy" id="76193"/>
    <lineage>
        <taxon>Eukaryota</taxon>
        <taxon>Metazoa</taxon>
        <taxon>Ecdysozoa</taxon>
        <taxon>Arthropoda</taxon>
        <taxon>Hexapoda</taxon>
        <taxon>Insecta</taxon>
        <taxon>Pterygota</taxon>
        <taxon>Neoptera</taxon>
        <taxon>Endopterygota</taxon>
        <taxon>Lepidoptera</taxon>
        <taxon>Glossata</taxon>
        <taxon>Ditrysia</taxon>
        <taxon>Papilionoidea</taxon>
        <taxon>Papilionidae</taxon>
        <taxon>Papilioninae</taxon>
        <taxon>Papilio</taxon>
    </lineage>
</organism>
<keyword evidence="9" id="KW-1185">Reference proteome</keyword>
<evidence type="ECO:0000256" key="5">
    <source>
        <dbReference type="ARBA" id="ARBA00025466"/>
    </source>
</evidence>
<name>A0A0N0PEW8_PAPMA</name>
<dbReference type="InParanoid" id="A0A0N0PEW8"/>
<evidence type="ECO:0000256" key="2">
    <source>
        <dbReference type="ARBA" id="ARBA00016807"/>
    </source>
</evidence>
<dbReference type="EMBL" id="KQ459778">
    <property type="protein sequence ID" value="KPJ20002.1"/>
    <property type="molecule type" value="Genomic_DNA"/>
</dbReference>
<comment type="function">
    <text evidence="5">Involved in transvection phenomena (= synapsis-dependent gene expression), where the synaptic pairing of chromosomes carrying genes with which zeste interacts influences the expression of these genes. Zeste binds to DNA and stimulates transcription from a nearby promoter.</text>
</comment>
<evidence type="ECO:0000256" key="4">
    <source>
        <dbReference type="ARBA" id="ARBA00023163"/>
    </source>
</evidence>
<gene>
    <name evidence="8" type="ORF">RR48_01234</name>
</gene>
<evidence type="ECO:0000259" key="7">
    <source>
        <dbReference type="Pfam" id="PF13873"/>
    </source>
</evidence>
<evidence type="ECO:0000256" key="6">
    <source>
        <dbReference type="SAM" id="MobiDB-lite"/>
    </source>
</evidence>
<comment type="subunit">
    <text evidence="1">Self-associates forming complexes of several hundred monomers.</text>
</comment>
<evidence type="ECO:0000256" key="1">
    <source>
        <dbReference type="ARBA" id="ARBA00011764"/>
    </source>
</evidence>
<evidence type="ECO:0000256" key="3">
    <source>
        <dbReference type="ARBA" id="ARBA00023015"/>
    </source>
</evidence>
<proteinExistence type="predicted"/>
<dbReference type="Pfam" id="PF13873">
    <property type="entry name" value="Myb_DNA-bind_5"/>
    <property type="match status" value="1"/>
</dbReference>
<protein>
    <recommendedName>
        <fullName evidence="2">Regulatory protein zeste</fullName>
    </recommendedName>
</protein>
<feature type="region of interest" description="Disordered" evidence="6">
    <location>
        <begin position="75"/>
        <end position="101"/>
    </location>
</feature>
<accession>A0A0N0PEW8</accession>
<evidence type="ECO:0000313" key="8">
    <source>
        <dbReference type="EMBL" id="KPJ20002.1"/>
    </source>
</evidence>
<keyword evidence="3" id="KW-0805">Transcription regulation</keyword>
<evidence type="ECO:0000313" key="9">
    <source>
        <dbReference type="Proteomes" id="UP000053240"/>
    </source>
</evidence>
<dbReference type="InterPro" id="IPR028002">
    <property type="entry name" value="Myb_DNA-bind_5"/>
</dbReference>
<dbReference type="AlphaFoldDB" id="A0A0N0PEW8"/>